<gene>
    <name evidence="1" type="ORF">AB8998_21715</name>
</gene>
<dbReference type="CDD" id="cd07812">
    <property type="entry name" value="SRPBCC"/>
    <property type="match status" value="1"/>
</dbReference>
<evidence type="ECO:0000313" key="2">
    <source>
        <dbReference type="Proteomes" id="UP001564760"/>
    </source>
</evidence>
<dbReference type="RefSeq" id="WP_369739711.1">
    <property type="nucleotide sequence ID" value="NZ_JBGEDP010000001.1"/>
</dbReference>
<dbReference type="Proteomes" id="UP001564760">
    <property type="component" value="Unassembled WGS sequence"/>
</dbReference>
<organism evidence="1 2">
    <name type="scientific">Mycobacterium servetii</name>
    <dbReference type="NCBI Taxonomy" id="3237418"/>
    <lineage>
        <taxon>Bacteria</taxon>
        <taxon>Bacillati</taxon>
        <taxon>Actinomycetota</taxon>
        <taxon>Actinomycetes</taxon>
        <taxon>Mycobacteriales</taxon>
        <taxon>Mycobacteriaceae</taxon>
        <taxon>Mycobacterium</taxon>
    </lineage>
</organism>
<comment type="caution">
    <text evidence="1">The sequence shown here is derived from an EMBL/GenBank/DDBJ whole genome shotgun (WGS) entry which is preliminary data.</text>
</comment>
<dbReference type="SUPFAM" id="SSF55961">
    <property type="entry name" value="Bet v1-like"/>
    <property type="match status" value="1"/>
</dbReference>
<protein>
    <submittedName>
        <fullName evidence="1">SRPBCC family protein</fullName>
    </submittedName>
</protein>
<name>A0ABV4C4F7_9MYCO</name>
<proteinExistence type="predicted"/>
<dbReference type="EMBL" id="JBGEDP010000001">
    <property type="protein sequence ID" value="MEY8017421.1"/>
    <property type="molecule type" value="Genomic_DNA"/>
</dbReference>
<keyword evidence="2" id="KW-1185">Reference proteome</keyword>
<dbReference type="InterPro" id="IPR023393">
    <property type="entry name" value="START-like_dom_sf"/>
</dbReference>
<dbReference type="InterPro" id="IPR019587">
    <property type="entry name" value="Polyketide_cyclase/dehydratase"/>
</dbReference>
<dbReference type="Gene3D" id="3.30.530.20">
    <property type="match status" value="1"/>
</dbReference>
<sequence>MTTISASNTIELPPEVVFDYVSDFRWMPEWVFGLHTVEPVGEQSVGLGTKFTGSGKIGPIGMTGTGRIREWQPNRLFTVEVFTNNGIKASCTSTLTPIEPELTHVDITVGYSFPGGLTGKFIQRAIEPLLGSGIRSTVRTLRRRCLSASC</sequence>
<dbReference type="Pfam" id="PF10604">
    <property type="entry name" value="Polyketide_cyc2"/>
    <property type="match status" value="1"/>
</dbReference>
<reference evidence="1 2" key="1">
    <citation type="submission" date="2024-08" db="EMBL/GenBank/DDBJ databases">
        <title>Mycobacterium servetensis sp. nov., a novel rapid-growing mycobacterial species recovered from a human patient in Zaragoza, Spain.</title>
        <authorList>
            <person name="Tristancho-Baro A.I."/>
            <person name="Buenestado-Serrano S."/>
            <person name="Garcia De Viedma D."/>
            <person name="Milagro-Beamonte A."/>
            <person name="Burillo N."/>
            <person name="Sanz S."/>
            <person name="Lopez-Calleja A.I."/>
            <person name="Penas-Utrilla D."/>
            <person name="Guardingo M."/>
            <person name="Garcia M.J."/>
            <person name="Vinuelas-Bayon J."/>
        </authorList>
    </citation>
    <scope>NUCLEOTIDE SEQUENCE [LARGE SCALE GENOMIC DNA]</scope>
    <source>
        <strain evidence="2">HUMS_12744610</strain>
    </source>
</reference>
<accession>A0ABV4C4F7</accession>
<evidence type="ECO:0000313" key="1">
    <source>
        <dbReference type="EMBL" id="MEY8017421.1"/>
    </source>
</evidence>